<evidence type="ECO:0000313" key="6">
    <source>
        <dbReference type="Proteomes" id="UP000194798"/>
    </source>
</evidence>
<comment type="caution">
    <text evidence="5">The sequence shown here is derived from an EMBL/GenBank/DDBJ whole genome shotgun (WGS) entry which is preliminary data.</text>
</comment>
<comment type="subcellular location">
    <subcellularLocation>
        <location evidence="1">Secreted</location>
    </subcellularLocation>
</comment>
<dbReference type="Pfam" id="PF18998">
    <property type="entry name" value="Flg_new_2"/>
    <property type="match status" value="2"/>
</dbReference>
<dbReference type="InterPro" id="IPR013783">
    <property type="entry name" value="Ig-like_fold"/>
</dbReference>
<dbReference type="EMBL" id="MSLT01000001">
    <property type="protein sequence ID" value="OUD16260.1"/>
    <property type="molecule type" value="Genomic_DNA"/>
</dbReference>
<keyword evidence="3" id="KW-0732">Signal</keyword>
<evidence type="ECO:0000313" key="5">
    <source>
        <dbReference type="EMBL" id="OUD16260.1"/>
    </source>
</evidence>
<evidence type="ECO:0000256" key="3">
    <source>
        <dbReference type="ARBA" id="ARBA00022729"/>
    </source>
</evidence>
<dbReference type="CDD" id="cd00146">
    <property type="entry name" value="PKD"/>
    <property type="match status" value="2"/>
</dbReference>
<keyword evidence="6" id="KW-1185">Reference proteome</keyword>
<dbReference type="Pfam" id="PF17210">
    <property type="entry name" value="SdrD_B"/>
    <property type="match status" value="1"/>
</dbReference>
<evidence type="ECO:0000259" key="4">
    <source>
        <dbReference type="PROSITE" id="PS50093"/>
    </source>
</evidence>
<organism evidence="5 6">
    <name type="scientific">Thioflexithrix psekupsensis</name>
    <dbReference type="NCBI Taxonomy" id="1570016"/>
    <lineage>
        <taxon>Bacteria</taxon>
        <taxon>Pseudomonadati</taxon>
        <taxon>Pseudomonadota</taxon>
        <taxon>Gammaproteobacteria</taxon>
        <taxon>Thiotrichales</taxon>
        <taxon>Thioflexithrix</taxon>
    </lineage>
</organism>
<keyword evidence="2" id="KW-0964">Secreted</keyword>
<dbReference type="OrthoDB" id="5622008at2"/>
<dbReference type="Proteomes" id="UP000194798">
    <property type="component" value="Unassembled WGS sequence"/>
</dbReference>
<dbReference type="SUPFAM" id="SSF49299">
    <property type="entry name" value="PKD domain"/>
    <property type="match status" value="2"/>
</dbReference>
<feature type="domain" description="PKD" evidence="4">
    <location>
        <begin position="310"/>
        <end position="390"/>
    </location>
</feature>
<dbReference type="Gene3D" id="2.60.40.10">
    <property type="entry name" value="Immunoglobulins"/>
    <property type="match status" value="3"/>
</dbReference>
<evidence type="ECO:0000256" key="2">
    <source>
        <dbReference type="ARBA" id="ARBA00022525"/>
    </source>
</evidence>
<reference evidence="5 6" key="1">
    <citation type="submission" date="2016-12" db="EMBL/GenBank/DDBJ databases">
        <title>Thioflexothrix psekupsii D3 genome sequencing and assembly.</title>
        <authorList>
            <person name="Fomenkov A."/>
            <person name="Vincze T."/>
            <person name="Grabovich M."/>
            <person name="Anton B.P."/>
            <person name="Dubinina G."/>
            <person name="Orlova M."/>
            <person name="Belousova E."/>
            <person name="Roberts R.J."/>
        </authorList>
    </citation>
    <scope>NUCLEOTIDE SEQUENCE [LARGE SCALE GENOMIC DNA]</scope>
    <source>
        <strain evidence="5">D3</strain>
    </source>
</reference>
<protein>
    <recommendedName>
        <fullName evidence="4">PKD domain-containing protein</fullName>
    </recommendedName>
</protein>
<dbReference type="InterPro" id="IPR022409">
    <property type="entry name" value="PKD/Chitinase_dom"/>
</dbReference>
<sequence length="726" mass="78260">MEIIPPTDGIISGYIGSTTVYCGNGDDNVVGEQCSVSGFTANTMRILTAIPKQGYTFSQWSDASVCGSMMDTPCLPITTGNGNTLTAYFSPKIAIQGNNLVCITGLSQEKPFSWLLKNKDGSIYKQGSSSTPSKGESAEVIAFEFSLAMGFKNASDNCIKIGNRMLFVSYPDTPNDMTNMCEVTAGGCQFNPTIKLVPEAQMFTTIRGFIWNDTDESGLQESGESYLSNWTVLLKRPDGSEISTVTSVDGYYEFTNLSAIGNYTVFTEIKESAIYTTSESEVVKVDLTNIPTAVSFGIKVEAIPQPINQPPVAAFNLDSVVSGYAPLTITAQNTSNDKDGYIVKQEWKISDGQVSTETTPSFTFTKGGEYTVILTVTDDKGAEASTTQKVFFLELNFGETGSFGGGSVADNQPPTAKFTVTPEQGVTPLVITLDASISTGPEGKALTYEWTSQPELSITAEKAPKLTLSQTGTYTFSLTVKDDKGLISEKVSKTVTVTEIPKVTLTVTPPVSGEVTATGILCGTICSGSYPVNVSVVLTATPAQGYVVDSWTGCTPSADKTTCQVTMDTAKTVAIHFKTEESNSDSVLAQRPECAAYNPYYDLKTKRITFPVIRVAAINPMTNEITSNVLYVKTQLALKPKTEYSFYIYKNKIEDITADFVLNPACPLSTYSSDESKLLIPVVSIPQAIKFGNQVVPATPLLYQVDMNFSSKTKLFDLGNVKELQQ</sequence>
<dbReference type="InterPro" id="IPR033764">
    <property type="entry name" value="Sdr_B"/>
</dbReference>
<dbReference type="PROSITE" id="PS50093">
    <property type="entry name" value="PKD"/>
    <property type="match status" value="2"/>
</dbReference>
<name>A0A251XDG5_9GAMM</name>
<dbReference type="SMART" id="SM00089">
    <property type="entry name" value="PKD"/>
    <property type="match status" value="2"/>
</dbReference>
<dbReference type="SUPFAM" id="SSF117074">
    <property type="entry name" value="Hypothetical protein PA1324"/>
    <property type="match status" value="1"/>
</dbReference>
<dbReference type="Pfam" id="PF18911">
    <property type="entry name" value="PKD_4"/>
    <property type="match status" value="2"/>
</dbReference>
<dbReference type="InterPro" id="IPR044060">
    <property type="entry name" value="Bacterial_rp_domain"/>
</dbReference>
<evidence type="ECO:0000256" key="1">
    <source>
        <dbReference type="ARBA" id="ARBA00004613"/>
    </source>
</evidence>
<dbReference type="AlphaFoldDB" id="A0A251XDG5"/>
<proteinExistence type="predicted"/>
<dbReference type="RefSeq" id="WP_086486661.1">
    <property type="nucleotide sequence ID" value="NZ_MSLT01000001.1"/>
</dbReference>
<dbReference type="InterPro" id="IPR000601">
    <property type="entry name" value="PKD_dom"/>
</dbReference>
<gene>
    <name evidence="5" type="ORF">TPSD3_00625</name>
</gene>
<feature type="domain" description="PKD" evidence="4">
    <location>
        <begin position="414"/>
        <end position="498"/>
    </location>
</feature>
<dbReference type="InterPro" id="IPR035986">
    <property type="entry name" value="PKD_dom_sf"/>
</dbReference>
<accession>A0A251XDG5</accession>
<dbReference type="GO" id="GO:0005576">
    <property type="term" value="C:extracellular region"/>
    <property type="evidence" value="ECO:0007669"/>
    <property type="project" value="UniProtKB-SubCell"/>
</dbReference>